<evidence type="ECO:0000313" key="7">
    <source>
        <dbReference type="EMBL" id="CAE6457358.1"/>
    </source>
</evidence>
<evidence type="ECO:0000256" key="4">
    <source>
        <dbReference type="ARBA" id="ARBA00023136"/>
    </source>
</evidence>
<feature type="transmembrane region" description="Helical" evidence="6">
    <location>
        <begin position="260"/>
        <end position="283"/>
    </location>
</feature>
<organism evidence="7 8">
    <name type="scientific">Rhizoctonia solani</name>
    <dbReference type="NCBI Taxonomy" id="456999"/>
    <lineage>
        <taxon>Eukaryota</taxon>
        <taxon>Fungi</taxon>
        <taxon>Dikarya</taxon>
        <taxon>Basidiomycota</taxon>
        <taxon>Agaricomycotina</taxon>
        <taxon>Agaricomycetes</taxon>
        <taxon>Cantharellales</taxon>
        <taxon>Ceratobasidiaceae</taxon>
        <taxon>Rhizoctonia</taxon>
    </lineage>
</organism>
<protein>
    <submittedName>
        <fullName evidence="7">Uncharacterized protein</fullName>
    </submittedName>
</protein>
<dbReference type="Gene3D" id="1.20.1280.290">
    <property type="match status" value="2"/>
</dbReference>
<reference evidence="7" key="1">
    <citation type="submission" date="2021-01" db="EMBL/GenBank/DDBJ databases">
        <authorList>
            <person name="Kaushik A."/>
        </authorList>
    </citation>
    <scope>NUCLEOTIDE SEQUENCE</scope>
    <source>
        <strain evidence="7">AG6-10EEA</strain>
    </source>
</reference>
<dbReference type="GO" id="GO:0016020">
    <property type="term" value="C:membrane"/>
    <property type="evidence" value="ECO:0007669"/>
    <property type="project" value="UniProtKB-SubCell"/>
</dbReference>
<dbReference type="InterPro" id="IPR051415">
    <property type="entry name" value="LAAT-1"/>
</dbReference>
<feature type="transmembrane region" description="Helical" evidence="6">
    <location>
        <begin position="6"/>
        <end position="25"/>
    </location>
</feature>
<dbReference type="EMBL" id="CAJMXA010001294">
    <property type="protein sequence ID" value="CAE6457358.1"/>
    <property type="molecule type" value="Genomic_DNA"/>
</dbReference>
<evidence type="ECO:0000313" key="8">
    <source>
        <dbReference type="Proteomes" id="UP000663853"/>
    </source>
</evidence>
<feature type="transmembrane region" description="Helical" evidence="6">
    <location>
        <begin position="227"/>
        <end position="248"/>
    </location>
</feature>
<comment type="caution">
    <text evidence="7">The sequence shown here is derived from an EMBL/GenBank/DDBJ whole genome shotgun (WGS) entry which is preliminary data.</text>
</comment>
<evidence type="ECO:0000256" key="2">
    <source>
        <dbReference type="ARBA" id="ARBA00022692"/>
    </source>
</evidence>
<dbReference type="PANTHER" id="PTHR16201">
    <property type="entry name" value="SEVEN TRANSMEMBRANE PROTEIN 1-RELATED"/>
    <property type="match status" value="1"/>
</dbReference>
<keyword evidence="2 6" id="KW-0812">Transmembrane</keyword>
<evidence type="ECO:0000256" key="5">
    <source>
        <dbReference type="SAM" id="MobiDB-lite"/>
    </source>
</evidence>
<keyword evidence="4 6" id="KW-0472">Membrane</keyword>
<proteinExistence type="predicted"/>
<keyword evidence="3 6" id="KW-1133">Transmembrane helix</keyword>
<dbReference type="AlphaFoldDB" id="A0A8H3BGS4"/>
<dbReference type="SMART" id="SM00679">
    <property type="entry name" value="CTNS"/>
    <property type="match status" value="2"/>
</dbReference>
<feature type="region of interest" description="Disordered" evidence="5">
    <location>
        <begin position="116"/>
        <end position="139"/>
    </location>
</feature>
<name>A0A8H3BGS4_9AGAM</name>
<evidence type="ECO:0000256" key="1">
    <source>
        <dbReference type="ARBA" id="ARBA00004141"/>
    </source>
</evidence>
<sequence>MLPDNHFYSALLGYISLGTCVAIELPQLFLHWRKKSAEGISLTMMWLWLIGDSYNYNYCDVAFLIGAIVQGLLHTLIILGGINGVMDTLLIYQCYYYSKWQQFACILPFLRRPGQGSGTSSPPDLSPPISPPSTDTNQPPLNKPRGYWYAFYHSLYVLFVIGASVMVWGLVVARVRKSANLRTGDDGTDPEFDRVGAAFGWLSMIIYTSSRYPQIYKNWKSKSCHNLSIWFFVLLIIYNTTNIASILIKSTEKPYLKVNLPWIVNYSFNVILDLVIMGQFTWYREIKDNTRELVAVAPRPGSVGAESKEAV</sequence>
<dbReference type="PANTHER" id="PTHR16201:SF44">
    <property type="entry name" value="SEVEN TRANSMEMBRANE PROTEIN 1"/>
    <property type="match status" value="1"/>
</dbReference>
<accession>A0A8H3BGS4</accession>
<evidence type="ECO:0000256" key="3">
    <source>
        <dbReference type="ARBA" id="ARBA00022989"/>
    </source>
</evidence>
<dbReference type="InterPro" id="IPR006603">
    <property type="entry name" value="PQ-loop_rpt"/>
</dbReference>
<dbReference type="Pfam" id="PF04193">
    <property type="entry name" value="PQ-loop"/>
    <property type="match status" value="2"/>
</dbReference>
<comment type="subcellular location">
    <subcellularLocation>
        <location evidence="1">Membrane</location>
        <topology evidence="1">Multi-pass membrane protein</topology>
    </subcellularLocation>
</comment>
<dbReference type="Proteomes" id="UP000663853">
    <property type="component" value="Unassembled WGS sequence"/>
</dbReference>
<feature type="transmembrane region" description="Helical" evidence="6">
    <location>
        <begin position="150"/>
        <end position="173"/>
    </location>
</feature>
<evidence type="ECO:0000256" key="6">
    <source>
        <dbReference type="SAM" id="Phobius"/>
    </source>
</evidence>
<gene>
    <name evidence="7" type="ORF">RDB_LOCUS57458</name>
</gene>
<feature type="transmembrane region" description="Helical" evidence="6">
    <location>
        <begin position="61"/>
        <end position="82"/>
    </location>
</feature>